<feature type="compositionally biased region" description="Basic and acidic residues" evidence="1">
    <location>
        <begin position="91"/>
        <end position="101"/>
    </location>
</feature>
<feature type="compositionally biased region" description="Acidic residues" evidence="1">
    <location>
        <begin position="64"/>
        <end position="77"/>
    </location>
</feature>
<comment type="caution">
    <text evidence="2">The sequence shown here is derived from an EMBL/GenBank/DDBJ whole genome shotgun (WGS) entry which is preliminary data.</text>
</comment>
<dbReference type="EMBL" id="LAZR01000962">
    <property type="protein sequence ID" value="KKN53642.1"/>
    <property type="molecule type" value="Genomic_DNA"/>
</dbReference>
<protein>
    <submittedName>
        <fullName evidence="2">Uncharacterized protein</fullName>
    </submittedName>
</protein>
<proteinExistence type="predicted"/>
<organism evidence="2">
    <name type="scientific">marine sediment metagenome</name>
    <dbReference type="NCBI Taxonomy" id="412755"/>
    <lineage>
        <taxon>unclassified sequences</taxon>
        <taxon>metagenomes</taxon>
        <taxon>ecological metagenomes</taxon>
    </lineage>
</organism>
<dbReference type="AlphaFoldDB" id="A0A0F9RUP9"/>
<evidence type="ECO:0000313" key="2">
    <source>
        <dbReference type="EMBL" id="KKN53642.1"/>
    </source>
</evidence>
<accession>A0A0F9RUP9</accession>
<name>A0A0F9RUP9_9ZZZZ</name>
<feature type="region of interest" description="Disordered" evidence="1">
    <location>
        <begin position="53"/>
        <end position="101"/>
    </location>
</feature>
<sequence>MLITTKKMTISLLTSAALSAGLAISPMTASAEANPFATVESSTVYLQLAEAEVEKSATEHQDSVMEDENDVIESDEMSPDHDVTGEVEDSATEHQESVTED</sequence>
<gene>
    <name evidence="2" type="ORF">LCGC14_0600290</name>
</gene>
<evidence type="ECO:0000256" key="1">
    <source>
        <dbReference type="SAM" id="MobiDB-lite"/>
    </source>
</evidence>
<reference evidence="2" key="1">
    <citation type="journal article" date="2015" name="Nature">
        <title>Complex archaea that bridge the gap between prokaryotes and eukaryotes.</title>
        <authorList>
            <person name="Spang A."/>
            <person name="Saw J.H."/>
            <person name="Jorgensen S.L."/>
            <person name="Zaremba-Niedzwiedzka K."/>
            <person name="Martijn J."/>
            <person name="Lind A.E."/>
            <person name="van Eijk R."/>
            <person name="Schleper C."/>
            <person name="Guy L."/>
            <person name="Ettema T.J."/>
        </authorList>
    </citation>
    <scope>NUCLEOTIDE SEQUENCE</scope>
</reference>
<feature type="compositionally biased region" description="Basic and acidic residues" evidence="1">
    <location>
        <begin position="53"/>
        <end position="63"/>
    </location>
</feature>